<evidence type="ECO:0000256" key="1">
    <source>
        <dbReference type="SAM" id="MobiDB-lite"/>
    </source>
</evidence>
<accession>M3B516</accession>
<evidence type="ECO:0000313" key="2">
    <source>
        <dbReference type="EMBL" id="EME84463.1"/>
    </source>
</evidence>
<feature type="region of interest" description="Disordered" evidence="1">
    <location>
        <begin position="47"/>
        <end position="71"/>
    </location>
</feature>
<sequence>MIIECGQSRRVRPPRTRIPPSFLDEQRPPQTFRTLIEWNYSELASLGQGSAKKKSVKQSRPFVPKSPSDDPSLIDQLESVLRPPCFFEENAACLFMDDHHLGGEEVKNGLKGSNSVLELQDFIGVASGRGQLNMKSIDGRVQLGDQAVLSD</sequence>
<dbReference type="AlphaFoldDB" id="M3B516"/>
<organism evidence="2 3">
    <name type="scientific">Pseudocercospora fijiensis (strain CIRAD86)</name>
    <name type="common">Black leaf streak disease fungus</name>
    <name type="synonym">Mycosphaerella fijiensis</name>
    <dbReference type="NCBI Taxonomy" id="383855"/>
    <lineage>
        <taxon>Eukaryota</taxon>
        <taxon>Fungi</taxon>
        <taxon>Dikarya</taxon>
        <taxon>Ascomycota</taxon>
        <taxon>Pezizomycotina</taxon>
        <taxon>Dothideomycetes</taxon>
        <taxon>Dothideomycetidae</taxon>
        <taxon>Mycosphaerellales</taxon>
        <taxon>Mycosphaerellaceae</taxon>
        <taxon>Pseudocercospora</taxon>
    </lineage>
</organism>
<feature type="region of interest" description="Disordered" evidence="1">
    <location>
        <begin position="1"/>
        <end position="26"/>
    </location>
</feature>
<dbReference type="KEGG" id="pfj:MYCFIDRAFT_173447"/>
<dbReference type="HOGENOM" id="CLU_1732276_0_0_1"/>
<reference evidence="2 3" key="1">
    <citation type="journal article" date="2012" name="PLoS Pathog.">
        <title>Diverse lifestyles and strategies of plant pathogenesis encoded in the genomes of eighteen Dothideomycetes fungi.</title>
        <authorList>
            <person name="Ohm R.A."/>
            <person name="Feau N."/>
            <person name="Henrissat B."/>
            <person name="Schoch C.L."/>
            <person name="Horwitz B.A."/>
            <person name="Barry K.W."/>
            <person name="Condon B.J."/>
            <person name="Copeland A.C."/>
            <person name="Dhillon B."/>
            <person name="Glaser F."/>
            <person name="Hesse C.N."/>
            <person name="Kosti I."/>
            <person name="LaButti K."/>
            <person name="Lindquist E.A."/>
            <person name="Lucas S."/>
            <person name="Salamov A.A."/>
            <person name="Bradshaw R.E."/>
            <person name="Ciuffetti L."/>
            <person name="Hamelin R.C."/>
            <person name="Kema G.H.J."/>
            <person name="Lawrence C."/>
            <person name="Scott J.A."/>
            <person name="Spatafora J.W."/>
            <person name="Turgeon B.G."/>
            <person name="de Wit P.J.G.M."/>
            <person name="Zhong S."/>
            <person name="Goodwin S.B."/>
            <person name="Grigoriev I.V."/>
        </authorList>
    </citation>
    <scope>NUCLEOTIDE SEQUENCE [LARGE SCALE GENOMIC DNA]</scope>
    <source>
        <strain evidence="2 3">CIRAD86</strain>
    </source>
</reference>
<dbReference type="Proteomes" id="UP000016932">
    <property type="component" value="Unassembled WGS sequence"/>
</dbReference>
<name>M3B516_PSEFD</name>
<keyword evidence="3" id="KW-1185">Reference proteome</keyword>
<dbReference type="GeneID" id="19332992"/>
<dbReference type="EMBL" id="KB446557">
    <property type="protein sequence ID" value="EME84463.1"/>
    <property type="molecule type" value="Genomic_DNA"/>
</dbReference>
<dbReference type="VEuPathDB" id="FungiDB:MYCFIDRAFT_173447"/>
<protein>
    <submittedName>
        <fullName evidence="2">Uncharacterized protein</fullName>
    </submittedName>
</protein>
<dbReference type="RefSeq" id="XP_007925087.1">
    <property type="nucleotide sequence ID" value="XM_007926896.1"/>
</dbReference>
<evidence type="ECO:0000313" key="3">
    <source>
        <dbReference type="Proteomes" id="UP000016932"/>
    </source>
</evidence>
<gene>
    <name evidence="2" type="ORF">MYCFIDRAFT_173447</name>
</gene>
<proteinExistence type="predicted"/>